<evidence type="ECO:0000313" key="2">
    <source>
        <dbReference type="EMBL" id="CAF4324811.1"/>
    </source>
</evidence>
<dbReference type="AlphaFoldDB" id="A0A820JP15"/>
<proteinExistence type="predicted"/>
<feature type="non-terminal residue" evidence="2">
    <location>
        <position position="28"/>
    </location>
</feature>
<organism evidence="2 4">
    <name type="scientific">Rotaria magnacalcarata</name>
    <dbReference type="NCBI Taxonomy" id="392030"/>
    <lineage>
        <taxon>Eukaryota</taxon>
        <taxon>Metazoa</taxon>
        <taxon>Spiralia</taxon>
        <taxon>Gnathifera</taxon>
        <taxon>Rotifera</taxon>
        <taxon>Eurotatoria</taxon>
        <taxon>Bdelloidea</taxon>
        <taxon>Philodinida</taxon>
        <taxon>Philodinidae</taxon>
        <taxon>Rotaria</taxon>
    </lineage>
</organism>
<feature type="compositionally biased region" description="Basic and acidic residues" evidence="1">
    <location>
        <begin position="10"/>
        <end position="19"/>
    </location>
</feature>
<dbReference type="Proteomes" id="UP000681720">
    <property type="component" value="Unassembled WGS sequence"/>
</dbReference>
<evidence type="ECO:0000313" key="3">
    <source>
        <dbReference type="EMBL" id="CAF5119060.1"/>
    </source>
</evidence>
<gene>
    <name evidence="3" type="ORF">GIL414_LOCUS63469</name>
    <name evidence="2" type="ORF">OVN521_LOCUS32105</name>
</gene>
<feature type="region of interest" description="Disordered" evidence="1">
    <location>
        <begin position="1"/>
        <end position="28"/>
    </location>
</feature>
<keyword evidence="4" id="KW-1185">Reference proteome</keyword>
<dbReference type="EMBL" id="CAJOBG010021062">
    <property type="protein sequence ID" value="CAF4324811.1"/>
    <property type="molecule type" value="Genomic_DNA"/>
</dbReference>
<reference evidence="2" key="1">
    <citation type="submission" date="2021-02" db="EMBL/GenBank/DDBJ databases">
        <authorList>
            <person name="Nowell W R."/>
        </authorList>
    </citation>
    <scope>NUCLEOTIDE SEQUENCE</scope>
</reference>
<comment type="caution">
    <text evidence="2">The sequence shown here is derived from an EMBL/GenBank/DDBJ whole genome shotgun (WGS) entry which is preliminary data.</text>
</comment>
<evidence type="ECO:0000256" key="1">
    <source>
        <dbReference type="SAM" id="MobiDB-lite"/>
    </source>
</evidence>
<dbReference type="Proteomes" id="UP000663866">
    <property type="component" value="Unassembled WGS sequence"/>
</dbReference>
<name>A0A820JP15_9BILA</name>
<dbReference type="EMBL" id="CAJOBJ010263888">
    <property type="protein sequence ID" value="CAF5119060.1"/>
    <property type="molecule type" value="Genomic_DNA"/>
</dbReference>
<evidence type="ECO:0000313" key="4">
    <source>
        <dbReference type="Proteomes" id="UP000663866"/>
    </source>
</evidence>
<accession>A0A820JP15</accession>
<protein>
    <submittedName>
        <fullName evidence="2">Uncharacterized protein</fullName>
    </submittedName>
</protein>
<sequence length="28" mass="3514">MQQISRRINQRRESIRERVQNAIRHLPK</sequence>